<evidence type="ECO:0000313" key="3">
    <source>
        <dbReference type="Proteomes" id="UP000613740"/>
    </source>
</evidence>
<protein>
    <submittedName>
        <fullName evidence="2">Uncharacterized protein</fullName>
    </submittedName>
</protein>
<feature type="compositionally biased region" description="Low complexity" evidence="1">
    <location>
        <begin position="223"/>
        <end position="249"/>
    </location>
</feature>
<evidence type="ECO:0000313" key="2">
    <source>
        <dbReference type="EMBL" id="KAG2446936.1"/>
    </source>
</evidence>
<name>A0A835WGE2_9CHLO</name>
<evidence type="ECO:0000256" key="1">
    <source>
        <dbReference type="SAM" id="MobiDB-lite"/>
    </source>
</evidence>
<keyword evidence="3" id="KW-1185">Reference proteome</keyword>
<dbReference type="EMBL" id="JAEHOD010000024">
    <property type="protein sequence ID" value="KAG2446936.1"/>
    <property type="molecule type" value="Genomic_DNA"/>
</dbReference>
<dbReference type="OrthoDB" id="2986975at2759"/>
<accession>A0A835WGE2</accession>
<dbReference type="AlphaFoldDB" id="A0A835WGE2"/>
<gene>
    <name evidence="2" type="ORF">HYH02_008091</name>
</gene>
<sequence length="266" mass="27358">MDVIRRTSRCEHLVVPHGSKQESALHRCTSSPCVGVLLLLHDLEPPPPDTPGVHVLHYMPKGIIVHPCGPTLGAVCPAAAGGEVLVPPDCILVAAESHTFKVPYGDSRVRITHQGIPLVDGYGLTDYAMHVHLLSPLWKPGDTAGRLDVMQHFLFLGKRDPALAAELDRLAQCAEAQADKAAAEIDAGKQLAAQLLLPATAIDAGTTTAANATPVAPQPAQPAPQHTAAAPLATQQVPAAAPNTTAAAAGQSPTAREGAPGAAAGT</sequence>
<dbReference type="Proteomes" id="UP000613740">
    <property type="component" value="Unassembled WGS sequence"/>
</dbReference>
<reference evidence="2" key="1">
    <citation type="journal article" date="2020" name="bioRxiv">
        <title>Comparative genomics of Chlamydomonas.</title>
        <authorList>
            <person name="Craig R.J."/>
            <person name="Hasan A.R."/>
            <person name="Ness R.W."/>
            <person name="Keightley P.D."/>
        </authorList>
    </citation>
    <scope>NUCLEOTIDE SEQUENCE</scope>
    <source>
        <strain evidence="2">CCAP 11/173</strain>
    </source>
</reference>
<comment type="caution">
    <text evidence="2">The sequence shown here is derived from an EMBL/GenBank/DDBJ whole genome shotgun (WGS) entry which is preliminary data.</text>
</comment>
<organism evidence="2 3">
    <name type="scientific">Chlamydomonas schloesseri</name>
    <dbReference type="NCBI Taxonomy" id="2026947"/>
    <lineage>
        <taxon>Eukaryota</taxon>
        <taxon>Viridiplantae</taxon>
        <taxon>Chlorophyta</taxon>
        <taxon>core chlorophytes</taxon>
        <taxon>Chlorophyceae</taxon>
        <taxon>CS clade</taxon>
        <taxon>Chlamydomonadales</taxon>
        <taxon>Chlamydomonadaceae</taxon>
        <taxon>Chlamydomonas</taxon>
    </lineage>
</organism>
<proteinExistence type="predicted"/>
<feature type="region of interest" description="Disordered" evidence="1">
    <location>
        <begin position="211"/>
        <end position="266"/>
    </location>
</feature>